<keyword evidence="1" id="KW-0224">Dipeptidase</keyword>
<dbReference type="RefSeq" id="WP_087862566.1">
    <property type="nucleotide sequence ID" value="NZ_LT859958.1"/>
</dbReference>
<reference evidence="3" key="1">
    <citation type="submission" date="2017-05" db="EMBL/GenBank/DDBJ databases">
        <authorList>
            <person name="Kirkegaard R."/>
            <person name="Mcilroy J S."/>
        </authorList>
    </citation>
    <scope>NUCLEOTIDE SEQUENCE [LARGE SCALE GENOMIC DNA]</scope>
</reference>
<comment type="similarity">
    <text evidence="1">Belongs to the peptidase C69 family.</text>
</comment>
<keyword evidence="1" id="KW-0378">Hydrolase</keyword>
<dbReference type="AlphaFoldDB" id="A0A1Y6K539"/>
<dbReference type="Proteomes" id="UP000195514">
    <property type="component" value="Chromosome I"/>
</dbReference>
<proteinExistence type="inferred from homology"/>
<dbReference type="Pfam" id="PF03577">
    <property type="entry name" value="Peptidase_C69"/>
    <property type="match status" value="1"/>
</dbReference>
<keyword evidence="3" id="KW-1185">Reference proteome</keyword>
<organism evidence="2 3">
    <name type="scientific">Candidatus Brevifilum fermentans</name>
    <dbReference type="NCBI Taxonomy" id="1986204"/>
    <lineage>
        <taxon>Bacteria</taxon>
        <taxon>Bacillati</taxon>
        <taxon>Chloroflexota</taxon>
        <taxon>Anaerolineae</taxon>
        <taxon>Anaerolineales</taxon>
        <taxon>Anaerolineaceae</taxon>
        <taxon>Candidatus Brevifilum</taxon>
    </lineage>
</organism>
<dbReference type="EMBL" id="LT859958">
    <property type="protein sequence ID" value="SMX54744.1"/>
    <property type="molecule type" value="Genomic_DNA"/>
</dbReference>
<sequence>MCDTFVALGNATKDGSVIFGKNSDRHPNEAHMIQIIPRAHHPEGAQVNCTYIRVPQVRETNAVLLSRPFWIWGAEMGANEHGLVIGNEAVFTKVPYDKEPGLIGMDFIRLALERTATANEALDLMITLLEDYGQGGNSTCFGEFYYHNGFLIADPQEAWIFETAGKHWAAEKVRDIRTISNIISIGDHWDRASSDLVSHAISKGWCKSAESFNFSKCYSDLIFTNFGAGKHRSCRTGELLKAKQGEIDVPYAMQVLRDHGPEADQNWQPGRGILGSEVCMHASFGPARGSQATGAMVSHLTPKQHTHWLTGTSATCTSVFKPVWIDAGLPDLGPEPTGAYDSVTLWWRHENLHREILRDYATRIRLIETERENLEADFLSRVDDMQAESQAVRAALTQACFQEVDTVETEWLAKVIKQPVMDRRPLLDRIAWRGFDRKANRQSMSHP</sequence>
<dbReference type="Gene3D" id="3.60.60.10">
    <property type="entry name" value="Penicillin V Acylase, Chain A"/>
    <property type="match status" value="1"/>
</dbReference>
<dbReference type="GO" id="GO:0006508">
    <property type="term" value="P:proteolysis"/>
    <property type="evidence" value="ECO:0007669"/>
    <property type="project" value="UniProtKB-KW"/>
</dbReference>
<protein>
    <recommendedName>
        <fullName evidence="1">Dipeptidase</fullName>
        <ecNumber evidence="1">3.4.-.-</ecNumber>
    </recommendedName>
</protein>
<keyword evidence="1" id="KW-0645">Protease</keyword>
<comment type="catalytic activity">
    <reaction evidence="1">
        <text>an L-aminoacyl-L-amino acid + H2O = 2 an L-alpha-amino acid</text>
        <dbReference type="Rhea" id="RHEA:48940"/>
        <dbReference type="ChEBI" id="CHEBI:15377"/>
        <dbReference type="ChEBI" id="CHEBI:59869"/>
        <dbReference type="ChEBI" id="CHEBI:77460"/>
    </reaction>
</comment>
<accession>A0A1Y6K539</accession>
<evidence type="ECO:0000313" key="3">
    <source>
        <dbReference type="Proteomes" id="UP000195514"/>
    </source>
</evidence>
<dbReference type="EC" id="3.4.-.-" evidence="1"/>
<dbReference type="KEGG" id="abat:CFX1CAM_1679"/>
<evidence type="ECO:0000256" key="1">
    <source>
        <dbReference type="RuleBase" id="RU364089"/>
    </source>
</evidence>
<dbReference type="GO" id="GO:0070004">
    <property type="term" value="F:cysteine-type exopeptidase activity"/>
    <property type="evidence" value="ECO:0007669"/>
    <property type="project" value="InterPro"/>
</dbReference>
<dbReference type="OrthoDB" id="9764088at2"/>
<dbReference type="PANTHER" id="PTHR12994:SF17">
    <property type="entry name" value="LD30995P"/>
    <property type="match status" value="1"/>
</dbReference>
<dbReference type="InterPro" id="IPR005322">
    <property type="entry name" value="Peptidase_C69"/>
</dbReference>
<name>A0A1Y6K539_9CHLR</name>
<dbReference type="GO" id="GO:0016805">
    <property type="term" value="F:dipeptidase activity"/>
    <property type="evidence" value="ECO:0007669"/>
    <property type="project" value="UniProtKB-KW"/>
</dbReference>
<evidence type="ECO:0000313" key="2">
    <source>
        <dbReference type="EMBL" id="SMX54744.1"/>
    </source>
</evidence>
<gene>
    <name evidence="2" type="ORF">CFX1CAM_1679</name>
</gene>
<dbReference type="PANTHER" id="PTHR12994">
    <property type="entry name" value="SECERNIN"/>
    <property type="match status" value="1"/>
</dbReference>